<evidence type="ECO:0000313" key="4">
    <source>
        <dbReference type="Proteomes" id="UP000563601"/>
    </source>
</evidence>
<organism evidence="3 4">
    <name type="scientific">Microbulbifer hydrolyticus</name>
    <dbReference type="NCBI Taxonomy" id="48074"/>
    <lineage>
        <taxon>Bacteria</taxon>
        <taxon>Pseudomonadati</taxon>
        <taxon>Pseudomonadota</taxon>
        <taxon>Gammaproteobacteria</taxon>
        <taxon>Cellvibrionales</taxon>
        <taxon>Microbulbiferaceae</taxon>
        <taxon>Microbulbifer</taxon>
    </lineage>
</organism>
<comment type="caution">
    <text evidence="3">The sequence shown here is derived from an EMBL/GenBank/DDBJ whole genome shotgun (WGS) entry which is preliminary data.</text>
</comment>
<sequence>MSFSISVKKILNPRLLSLSAAIMATSLNVQAMDHKAFEKAMDALPKKGASEKLEALQDLRYRWIMESYPENATYRGYPGVEKNWTDQSVKGIERRKGQTRKLLAASRQLNEDKLSDAEKLDYQLLYQDLLLQVRGYQFPDHLLPVNHMSGIQRSVPAVLNAMPKRTAADYENILARLDKLPGLIEQNKILMEKGLAQGLTPPQITLRDLPGQIRALIPADPTQSPLLKSFYDMPAAISASNQNRLRARAENIYKKTLIPNWQSFAEYVERDYIPSANTETAFTKNEDGIRWYAYKVREETTTDLSPEEIHRIGLEEVRRIRGEMDAIIKKTGFDGDFKAFTDFLRNDPQFYYDDKEELLKNYRDIAKRIDGELPALFGTLPRLPYGVKPIPSYSEKSQTTAYYQPGSSEAGRAGVFFANTYNLKSRPTWEMEALTVHEAMPGHHLQIALAQEQNEIHPLRRNKFYTGFVEGWGLYSESLGYDLGLYKDPYNEFGALTYDMWRAVRLVVDTGMHQLGWSRDEAIQYFMDNSAKPEHDVVVEIDRYLVWPGQALAYKVGQLKIKEVRARAEEALGNNFDIRQFHDALLGAGALPLNVLESRMNSWIESQGGEISQSVPPAPESAGQAALN</sequence>
<gene>
    <name evidence="3" type="ORF">HNQ53_001250</name>
</gene>
<feature type="signal peptide" evidence="2">
    <location>
        <begin position="1"/>
        <end position="31"/>
    </location>
</feature>
<reference evidence="3 4" key="1">
    <citation type="submission" date="2020-08" db="EMBL/GenBank/DDBJ databases">
        <title>Genomic Encyclopedia of Type Strains, Phase IV (KMG-IV): sequencing the most valuable type-strain genomes for metagenomic binning, comparative biology and taxonomic classification.</title>
        <authorList>
            <person name="Goeker M."/>
        </authorList>
    </citation>
    <scope>NUCLEOTIDE SEQUENCE [LARGE SCALE GENOMIC DNA]</scope>
    <source>
        <strain evidence="3 4">DSM 11525</strain>
    </source>
</reference>
<keyword evidence="2" id="KW-0732">Signal</keyword>
<evidence type="ECO:0000313" key="3">
    <source>
        <dbReference type="EMBL" id="MBB5211032.1"/>
    </source>
</evidence>
<dbReference type="Proteomes" id="UP000563601">
    <property type="component" value="Unassembled WGS sequence"/>
</dbReference>
<protein>
    <submittedName>
        <fullName evidence="3">Uncharacterized protein (DUF885 family)</fullName>
    </submittedName>
</protein>
<feature type="region of interest" description="Disordered" evidence="1">
    <location>
        <begin position="607"/>
        <end position="628"/>
    </location>
</feature>
<evidence type="ECO:0000256" key="2">
    <source>
        <dbReference type="SAM" id="SignalP"/>
    </source>
</evidence>
<dbReference type="InterPro" id="IPR010281">
    <property type="entry name" value="DUF885"/>
</dbReference>
<dbReference type="PANTHER" id="PTHR33361">
    <property type="entry name" value="GLR0591 PROTEIN"/>
    <property type="match status" value="1"/>
</dbReference>
<name>A0AA89PTT3_9GAMM</name>
<dbReference type="AlphaFoldDB" id="A0AA89PTT3"/>
<evidence type="ECO:0000256" key="1">
    <source>
        <dbReference type="SAM" id="MobiDB-lite"/>
    </source>
</evidence>
<dbReference type="PANTHER" id="PTHR33361:SF2">
    <property type="entry name" value="DUF885 DOMAIN-CONTAINING PROTEIN"/>
    <property type="match status" value="1"/>
</dbReference>
<feature type="chain" id="PRO_5041725508" evidence="2">
    <location>
        <begin position="32"/>
        <end position="628"/>
    </location>
</feature>
<proteinExistence type="predicted"/>
<dbReference type="RefSeq" id="WP_237567810.1">
    <property type="nucleotide sequence ID" value="NZ_CP047491.1"/>
</dbReference>
<accession>A0AA89PTT3</accession>
<dbReference type="EMBL" id="JACHHR010000002">
    <property type="protein sequence ID" value="MBB5211032.1"/>
    <property type="molecule type" value="Genomic_DNA"/>
</dbReference>
<dbReference type="Pfam" id="PF05960">
    <property type="entry name" value="DUF885"/>
    <property type="match status" value="1"/>
</dbReference>